<organism evidence="1">
    <name type="scientific">freshwater metagenome</name>
    <dbReference type="NCBI Taxonomy" id="449393"/>
    <lineage>
        <taxon>unclassified sequences</taxon>
        <taxon>metagenomes</taxon>
        <taxon>ecological metagenomes</taxon>
    </lineage>
</organism>
<evidence type="ECO:0000313" key="1">
    <source>
        <dbReference type="EMBL" id="CAB4760033.1"/>
    </source>
</evidence>
<sequence length="119" mass="12723">MSKTLRTRIAIAIAVVILAFLGGLRISHPHSGLKNSLGSAESGLVVYKTGSDFTKGQKVIVETEEDAKSPVLAFVIAVNKDSYDIQSDASIVRVAKDQVQGKLLLMVPFLGTFFGLIGF</sequence>
<name>A0A6J6UMS3_9ZZZZ</name>
<proteinExistence type="predicted"/>
<protein>
    <submittedName>
        <fullName evidence="1">Unannotated protein</fullName>
    </submittedName>
</protein>
<accession>A0A6J6UMS3</accession>
<reference evidence="1" key="1">
    <citation type="submission" date="2020-05" db="EMBL/GenBank/DDBJ databases">
        <authorList>
            <person name="Chiriac C."/>
            <person name="Salcher M."/>
            <person name="Ghai R."/>
            <person name="Kavagutti S V."/>
        </authorList>
    </citation>
    <scope>NUCLEOTIDE SEQUENCE</scope>
</reference>
<dbReference type="EMBL" id="CAEZZJ010000081">
    <property type="protein sequence ID" value="CAB4760033.1"/>
    <property type="molecule type" value="Genomic_DNA"/>
</dbReference>
<gene>
    <name evidence="1" type="ORF">UFOPK2852_00729</name>
</gene>
<dbReference type="AlphaFoldDB" id="A0A6J6UMS3"/>